<dbReference type="Proteomes" id="UP001249851">
    <property type="component" value="Unassembled WGS sequence"/>
</dbReference>
<dbReference type="PANTHER" id="PTHR10974:SF1">
    <property type="entry name" value="FI08016P-RELATED"/>
    <property type="match status" value="1"/>
</dbReference>
<dbReference type="InterPro" id="IPR017850">
    <property type="entry name" value="Alkaline_phosphatase_core_sf"/>
</dbReference>
<protein>
    <submittedName>
        <fullName evidence="1">Uncharacterized protein</fullName>
    </submittedName>
</protein>
<keyword evidence="2" id="KW-1185">Reference proteome</keyword>
<reference evidence="1" key="2">
    <citation type="journal article" date="2023" name="Science">
        <title>Genomic signatures of disease resistance in endangered staghorn corals.</title>
        <authorList>
            <person name="Vollmer S.V."/>
            <person name="Selwyn J.D."/>
            <person name="Despard B.A."/>
            <person name="Roesel C.L."/>
        </authorList>
    </citation>
    <scope>NUCLEOTIDE SEQUENCE</scope>
    <source>
        <strain evidence="1">K2</strain>
    </source>
</reference>
<evidence type="ECO:0000313" key="1">
    <source>
        <dbReference type="EMBL" id="KAK2572397.1"/>
    </source>
</evidence>
<dbReference type="EMBL" id="JARQWQ010000004">
    <property type="protein sequence ID" value="KAK2572397.1"/>
    <property type="molecule type" value="Genomic_DNA"/>
</dbReference>
<sequence>MMLKQVLIRPFCRSKTRKATIFCLLVGIINVINLTFKDERVGNSSLNQADAVGKLAPGSSTLSREDEMTLYIQESQMDLLGGNMICATKEICNKFNVQSPEQAKRICDSYGSRCKGFVYVIKSGSVHLKGELENNMVFTEGYELFIKRSFAQKAQQNSKCVIRLDQSESFTDRCRLPDLDPFDEGITKLIQKPELLRCPGSQLTRYRRGVLELTEDKNKVGNITSLKYQPIFRPPHKDWGFEFGSETTLDIRQHQFKLEAEFIRVLLSTSHGKTHEEYHAHVVARSPPQEHRKDSGLPLSVVIIGIDSLSAAHFRRALPEAYKFMTEEMNSVFLNGYSIVGDGTTPALTALLTGKFESELPEARRQFPGSEPLDRWPHIFKDFKAQGYVTLFSEDCPVYGAFNYRLHGFKETPTDHFSRYFWEAAKITSAYCVHSKPQHQIHFDYVTSFLEAYPQQPKFGLFFMTEFSHNNLNSVYRVADDFASWLKDLHEGNALNDTLVIVMSDHGARVGEARETFQGKIEERLPLMALTFPRWFSQQNQALIQNIKENSNLLTSPFDVYATFQHLLSYPHIPNNLTRGDSLFRKLHRSRDCQSAGIAEHYCPCVKWKEIDTRGDHVHGSAKAVVDYVNNLTASNPLGSSLCSRLQLHEVLSAYQKIASVKVAQYLGSADVHGRRPVFSRDSTTFDKCLYQVQLRTVPGKGLFEASVSFDGDKYQVIGEINRINLYGEQPRCILDKSPHLRKYCLCKDYEEHRRA</sequence>
<dbReference type="Pfam" id="PF02995">
    <property type="entry name" value="DUF229"/>
    <property type="match status" value="1"/>
</dbReference>
<dbReference type="FunFam" id="3.40.720.10:FF:000017">
    <property type="entry name" value="Predicted protein"/>
    <property type="match status" value="1"/>
</dbReference>
<gene>
    <name evidence="1" type="ORF">P5673_002637</name>
</gene>
<organism evidence="1 2">
    <name type="scientific">Acropora cervicornis</name>
    <name type="common">Staghorn coral</name>
    <dbReference type="NCBI Taxonomy" id="6130"/>
    <lineage>
        <taxon>Eukaryota</taxon>
        <taxon>Metazoa</taxon>
        <taxon>Cnidaria</taxon>
        <taxon>Anthozoa</taxon>
        <taxon>Hexacorallia</taxon>
        <taxon>Scleractinia</taxon>
        <taxon>Astrocoeniina</taxon>
        <taxon>Acroporidae</taxon>
        <taxon>Acropora</taxon>
    </lineage>
</organism>
<name>A0AAD9R3L7_ACRCE</name>
<dbReference type="GO" id="GO:0005615">
    <property type="term" value="C:extracellular space"/>
    <property type="evidence" value="ECO:0007669"/>
    <property type="project" value="TreeGrafter"/>
</dbReference>
<dbReference type="CDD" id="cd16021">
    <property type="entry name" value="ALP_like"/>
    <property type="match status" value="1"/>
</dbReference>
<dbReference type="AlphaFoldDB" id="A0AAD9R3L7"/>
<accession>A0AAD9R3L7</accession>
<dbReference type="InterPro" id="IPR004245">
    <property type="entry name" value="DUF229"/>
</dbReference>
<dbReference type="Gene3D" id="3.40.720.10">
    <property type="entry name" value="Alkaline Phosphatase, subunit A"/>
    <property type="match status" value="1"/>
</dbReference>
<dbReference type="PANTHER" id="PTHR10974">
    <property type="entry name" value="FI08016P-RELATED"/>
    <property type="match status" value="1"/>
</dbReference>
<dbReference type="SUPFAM" id="SSF53649">
    <property type="entry name" value="Alkaline phosphatase-like"/>
    <property type="match status" value="1"/>
</dbReference>
<evidence type="ECO:0000313" key="2">
    <source>
        <dbReference type="Proteomes" id="UP001249851"/>
    </source>
</evidence>
<comment type="caution">
    <text evidence="1">The sequence shown here is derived from an EMBL/GenBank/DDBJ whole genome shotgun (WGS) entry which is preliminary data.</text>
</comment>
<proteinExistence type="predicted"/>
<reference evidence="1" key="1">
    <citation type="journal article" date="2023" name="G3 (Bethesda)">
        <title>Whole genome assembly and annotation of the endangered Caribbean coral Acropora cervicornis.</title>
        <authorList>
            <person name="Selwyn J.D."/>
            <person name="Vollmer S.V."/>
        </authorList>
    </citation>
    <scope>NUCLEOTIDE SEQUENCE</scope>
    <source>
        <strain evidence="1">K2</strain>
    </source>
</reference>